<dbReference type="InterPro" id="IPR027417">
    <property type="entry name" value="P-loop_NTPase"/>
</dbReference>
<dbReference type="InterPro" id="IPR005021">
    <property type="entry name" value="Terminase_largesu-like"/>
</dbReference>
<dbReference type="PANTHER" id="PTHR41287:SF1">
    <property type="entry name" value="PROTEIN YMFN"/>
    <property type="match status" value="1"/>
</dbReference>
<sequence length="599" mass="68416">MAKAGETKDRCTQYALDVVSGKITAGEYVRLACQRHLDDIEKSKAAPYKYYFDVEKSEEIINFAEELTIAEGEENEHVTAYPFQCFILGSLNGWRTKEKSYRRFRTSYVQLGRQNGKSFINGILACYYGNFDGYKYGKIFCTATKQDQANIVFDEVAKFINSDEDLSEWFKVHDHNHTIDCLLTHSEIKALSGDTKSLDGHRAYLGIVDEYHAHKTNQMYKLLEGGIKKLKSALISVITTAGFDLKSPCYKLYEYCCNLLKGVFENDSQFVYIAQMDEHDDRYTPENWIKANPILEFDRDALENLIPIAHTARDMGGEDLRDFLVKQLNMWMQWSNSLYIKDIASWKACAVLKSLSDFRGSKCYVGVDLSSGGDLTSIAIVISFMVEDTKKYFVHTHSFIPSSRVDEHIKTDKVPYDVWIEKGLVTVTETLGGIKTDYKYIIKYLEDLVREYNLKPQLICYDPHNASAFLSDLEAMGFDSISVTQTAKELNDATVDFRLEILAGNVEIEGMEVGKEGNKIVVPVDSLLVWSIANAKTISNNYGEIKIDKDITTERIDPIDAIIDAWKHAMKEEYRPDVNETVNEWLEQFEKYMKKGGEK</sequence>
<dbReference type="Pfam" id="PF03354">
    <property type="entry name" value="TerL_ATPase"/>
    <property type="match status" value="1"/>
</dbReference>
<dbReference type="Gene3D" id="3.40.50.300">
    <property type="entry name" value="P-loop containing nucleotide triphosphate hydrolases"/>
    <property type="match status" value="1"/>
</dbReference>
<dbReference type="Gene3D" id="3.30.420.240">
    <property type="match status" value="1"/>
</dbReference>
<feature type="domain" description="Terminase large subunit-like ATPase" evidence="1">
    <location>
        <begin position="82"/>
        <end position="256"/>
    </location>
</feature>
<feature type="domain" description="Terminase large subunit-like endonuclease" evidence="2">
    <location>
        <begin position="266"/>
        <end position="573"/>
    </location>
</feature>
<dbReference type="Proteomes" id="UP000095780">
    <property type="component" value="Unassembled WGS sequence"/>
</dbReference>
<evidence type="ECO:0000313" key="3">
    <source>
        <dbReference type="EMBL" id="CUQ86016.1"/>
    </source>
</evidence>
<proteinExistence type="predicted"/>
<dbReference type="InterPro" id="IPR046461">
    <property type="entry name" value="TerL_ATPase"/>
</dbReference>
<dbReference type="Pfam" id="PF20441">
    <property type="entry name" value="TerL_nuclease"/>
    <property type="match status" value="1"/>
</dbReference>
<dbReference type="AlphaFoldDB" id="A0A174ZPG1"/>
<protein>
    <submittedName>
        <fullName evidence="3">Phage terminase-like protein, large subunit</fullName>
    </submittedName>
</protein>
<evidence type="ECO:0000313" key="4">
    <source>
        <dbReference type="Proteomes" id="UP000095780"/>
    </source>
</evidence>
<dbReference type="GO" id="GO:0004519">
    <property type="term" value="F:endonuclease activity"/>
    <property type="evidence" value="ECO:0007669"/>
    <property type="project" value="InterPro"/>
</dbReference>
<reference evidence="3 4" key="1">
    <citation type="submission" date="2015-09" db="EMBL/GenBank/DDBJ databases">
        <authorList>
            <consortium name="Pathogen Informatics"/>
        </authorList>
    </citation>
    <scope>NUCLEOTIDE SEQUENCE [LARGE SCALE GENOMIC DNA]</scope>
    <source>
        <strain evidence="3 4">2789STDY5834878</strain>
    </source>
</reference>
<evidence type="ECO:0000259" key="2">
    <source>
        <dbReference type="Pfam" id="PF20441"/>
    </source>
</evidence>
<dbReference type="InterPro" id="IPR046462">
    <property type="entry name" value="TerL_nuclease"/>
</dbReference>
<dbReference type="RefSeq" id="WP_055287244.1">
    <property type="nucleotide sequence ID" value="NZ_CABIXW010000004.1"/>
</dbReference>
<dbReference type="EMBL" id="CZBV01000004">
    <property type="protein sequence ID" value="CUQ86016.1"/>
    <property type="molecule type" value="Genomic_DNA"/>
</dbReference>
<evidence type="ECO:0000259" key="1">
    <source>
        <dbReference type="Pfam" id="PF03354"/>
    </source>
</evidence>
<accession>A0A174ZPG1</accession>
<gene>
    <name evidence="3" type="ORF">ERS852492_01756</name>
</gene>
<name>A0A174ZPG1_9FIRM</name>
<dbReference type="PANTHER" id="PTHR41287">
    <property type="match status" value="1"/>
</dbReference>
<organism evidence="3 4">
    <name type="scientific">Lachnospira eligens</name>
    <dbReference type="NCBI Taxonomy" id="39485"/>
    <lineage>
        <taxon>Bacteria</taxon>
        <taxon>Bacillati</taxon>
        <taxon>Bacillota</taxon>
        <taxon>Clostridia</taxon>
        <taxon>Lachnospirales</taxon>
        <taxon>Lachnospiraceae</taxon>
        <taxon>Lachnospira</taxon>
    </lineage>
</organism>